<dbReference type="Pfam" id="PF00095">
    <property type="entry name" value="WAP"/>
    <property type="match status" value="2"/>
</dbReference>
<feature type="domain" description="WAP" evidence="2">
    <location>
        <begin position="102"/>
        <end position="158"/>
    </location>
</feature>
<feature type="domain" description="WAP" evidence="2">
    <location>
        <begin position="171"/>
        <end position="231"/>
    </location>
</feature>
<organism evidence="3 4">
    <name type="scientific">Haemonchus contortus</name>
    <name type="common">Barber pole worm</name>
    <dbReference type="NCBI Taxonomy" id="6289"/>
    <lineage>
        <taxon>Eukaryota</taxon>
        <taxon>Metazoa</taxon>
        <taxon>Ecdysozoa</taxon>
        <taxon>Nematoda</taxon>
        <taxon>Chromadorea</taxon>
        <taxon>Rhabditida</taxon>
        <taxon>Rhabditina</taxon>
        <taxon>Rhabditomorpha</taxon>
        <taxon>Strongyloidea</taxon>
        <taxon>Trichostrongylidae</taxon>
        <taxon>Haemonchus</taxon>
    </lineage>
</organism>
<proteinExistence type="predicted"/>
<feature type="chain" id="PRO_5035454788" evidence="1">
    <location>
        <begin position="16"/>
        <end position="238"/>
    </location>
</feature>
<dbReference type="OrthoDB" id="5802447at2759"/>
<evidence type="ECO:0000256" key="1">
    <source>
        <dbReference type="SAM" id="SignalP"/>
    </source>
</evidence>
<sequence length="238" mass="26186">MLLCFLIGIVPLVLAGQMTLCEYFRKLGVERPECPTVPRLYSRSFHSYGAQYEDESPNAVAPVQTFSSMPLCSMYFHSCMPSPYCESGTVCVSAESGGSCCTNPSQNTCPSPSALNIQCRRMRGVNWCSNDYDCRGSSTMPAKCCPTGCNYNMCINLGVPQTLRLRRFPIAYSQSGDGESCPDPYTLKMTCTVSRPTNWCLSDAECPSVNSIHPRKCCTTICGYNACLVKYNGKWMVG</sequence>
<name>A0A7I4YWW0_HAECO</name>
<accession>A0A7I4YWW0</accession>
<keyword evidence="1" id="KW-0732">Signal</keyword>
<evidence type="ECO:0000259" key="2">
    <source>
        <dbReference type="PROSITE" id="PS51390"/>
    </source>
</evidence>
<evidence type="ECO:0000313" key="4">
    <source>
        <dbReference type="WBParaSite" id="HCON_00151980-00001"/>
    </source>
</evidence>
<dbReference type="GO" id="GO:0005576">
    <property type="term" value="C:extracellular region"/>
    <property type="evidence" value="ECO:0007669"/>
    <property type="project" value="InterPro"/>
</dbReference>
<dbReference type="GO" id="GO:0030414">
    <property type="term" value="F:peptidase inhibitor activity"/>
    <property type="evidence" value="ECO:0007669"/>
    <property type="project" value="InterPro"/>
</dbReference>
<dbReference type="PANTHER" id="PTHR36938">
    <property type="entry name" value="PROTEIN CBG26935"/>
    <property type="match status" value="1"/>
</dbReference>
<protein>
    <submittedName>
        <fullName evidence="4">WAP domain-containing protein</fullName>
    </submittedName>
</protein>
<dbReference type="InterPro" id="IPR008197">
    <property type="entry name" value="WAP_dom"/>
</dbReference>
<dbReference type="AlphaFoldDB" id="A0A7I4YWW0"/>
<reference evidence="4" key="1">
    <citation type="submission" date="2020-12" db="UniProtKB">
        <authorList>
            <consortium name="WormBaseParasite"/>
        </authorList>
    </citation>
    <scope>IDENTIFICATION</scope>
    <source>
        <strain evidence="4">MHco3</strain>
    </source>
</reference>
<dbReference type="PANTHER" id="PTHR36938:SF2">
    <property type="entry name" value="WAP DOMAIN-CONTAINING PROTEIN"/>
    <property type="match status" value="1"/>
</dbReference>
<dbReference type="WBParaSite" id="HCON_00151980-00001">
    <property type="protein sequence ID" value="HCON_00151980-00001"/>
    <property type="gene ID" value="HCON_00151980"/>
</dbReference>
<evidence type="ECO:0000313" key="3">
    <source>
        <dbReference type="Proteomes" id="UP000025227"/>
    </source>
</evidence>
<dbReference type="PROSITE" id="PS51390">
    <property type="entry name" value="WAP"/>
    <property type="match status" value="2"/>
</dbReference>
<dbReference type="Proteomes" id="UP000025227">
    <property type="component" value="Unplaced"/>
</dbReference>
<keyword evidence="3" id="KW-1185">Reference proteome</keyword>
<feature type="signal peptide" evidence="1">
    <location>
        <begin position="1"/>
        <end position="15"/>
    </location>
</feature>